<evidence type="ECO:0000313" key="6">
    <source>
        <dbReference type="Proteomes" id="UP000799538"/>
    </source>
</evidence>
<evidence type="ECO:0008006" key="7">
    <source>
        <dbReference type="Google" id="ProtNLM"/>
    </source>
</evidence>
<protein>
    <recommendedName>
        <fullName evidence="7">Ribosomal protein YMR-31</fullName>
    </recommendedName>
</protein>
<comment type="similarity">
    <text evidence="3">Belongs to the alpha-ketoglutarate dehydrogenase component 4 family.</text>
</comment>
<name>A0A6A6FZA5_9PEZI</name>
<keyword evidence="2" id="KW-0496">Mitochondrion</keyword>
<dbReference type="GO" id="GO:0006103">
    <property type="term" value="P:2-oxoglutarate metabolic process"/>
    <property type="evidence" value="ECO:0007669"/>
    <property type="project" value="InterPro"/>
</dbReference>
<reference evidence="6" key="1">
    <citation type="journal article" date="2020" name="Stud. Mycol.">
        <title>101 Dothideomycetes genomes: A test case for predicting lifestyles and emergence of pathogens.</title>
        <authorList>
            <person name="Haridas S."/>
            <person name="Albert R."/>
            <person name="Binder M."/>
            <person name="Bloem J."/>
            <person name="LaButti K."/>
            <person name="Salamov A."/>
            <person name="Andreopoulos B."/>
            <person name="Baker S."/>
            <person name="Barry K."/>
            <person name="Bills G."/>
            <person name="Bluhm B."/>
            <person name="Cannon C."/>
            <person name="Castanera R."/>
            <person name="Culley D."/>
            <person name="Daum C."/>
            <person name="Ezra D."/>
            <person name="Gonzalez J."/>
            <person name="Henrissat B."/>
            <person name="Kuo A."/>
            <person name="Liang C."/>
            <person name="Lipzen A."/>
            <person name="Lutzoni F."/>
            <person name="Magnuson J."/>
            <person name="Mondo S."/>
            <person name="Nolan M."/>
            <person name="Ohm R."/>
            <person name="Pangilinan J."/>
            <person name="Park H.-J."/>
            <person name="Ramirez L."/>
            <person name="Alfaro M."/>
            <person name="Sun H."/>
            <person name="Tritt A."/>
            <person name="Yoshinaga Y."/>
            <person name="Zwiers L.-H."/>
            <person name="Turgeon B."/>
            <person name="Goodwin S."/>
            <person name="Spatafora J."/>
            <person name="Crous P."/>
            <person name="Grigoriev I."/>
        </authorList>
    </citation>
    <scope>NUCLEOTIDE SEQUENCE [LARGE SCALE GENOMIC DNA]</scope>
    <source>
        <strain evidence="6">CECT 20119</strain>
    </source>
</reference>
<dbReference type="OrthoDB" id="2116030at2759"/>
<dbReference type="PANTHER" id="PTHR31601">
    <property type="entry name" value="28S RIBOSOMAL PROTEIN S36, MITOCHONDRIAL"/>
    <property type="match status" value="1"/>
</dbReference>
<accession>A0A6A6FZA5</accession>
<dbReference type="AlphaFoldDB" id="A0A6A6FZA5"/>
<feature type="region of interest" description="Disordered" evidence="4">
    <location>
        <begin position="24"/>
        <end position="83"/>
    </location>
</feature>
<dbReference type="InterPro" id="IPR020373">
    <property type="entry name" value="Kgd4/YMR-31"/>
</dbReference>
<evidence type="ECO:0000256" key="1">
    <source>
        <dbReference type="ARBA" id="ARBA00004173"/>
    </source>
</evidence>
<dbReference type="EMBL" id="ML992536">
    <property type="protein sequence ID" value="KAF2218578.1"/>
    <property type="molecule type" value="Genomic_DNA"/>
</dbReference>
<sequence length="130" mass="14091">MQLTRVLAQHRQPMIRFLGKRTIPSKIDHTPHPHPASPSNSLPTSFAAYRQKAQQHGPLTSSFQTSPRGYGSASQYGGKIGAASGQSLGKVEADGGLFFDRDELPARFRRRPLEGWEIEAVGSGGASMFA</sequence>
<gene>
    <name evidence="5" type="ORF">BDZ85DRAFT_207840</name>
</gene>
<evidence type="ECO:0000256" key="4">
    <source>
        <dbReference type="SAM" id="MobiDB-lite"/>
    </source>
</evidence>
<dbReference type="GO" id="GO:0004591">
    <property type="term" value="F:oxoglutarate dehydrogenase (succinyl-transferring) activity"/>
    <property type="evidence" value="ECO:0007669"/>
    <property type="project" value="TreeGrafter"/>
</dbReference>
<evidence type="ECO:0000313" key="5">
    <source>
        <dbReference type="EMBL" id="KAF2218578.1"/>
    </source>
</evidence>
<proteinExistence type="inferred from homology"/>
<evidence type="ECO:0000256" key="3">
    <source>
        <dbReference type="ARBA" id="ARBA00043970"/>
    </source>
</evidence>
<dbReference type="GO" id="GO:0005739">
    <property type="term" value="C:mitochondrion"/>
    <property type="evidence" value="ECO:0007669"/>
    <property type="project" value="UniProtKB-SubCell"/>
</dbReference>
<feature type="compositionally biased region" description="Polar residues" evidence="4">
    <location>
        <begin position="52"/>
        <end position="75"/>
    </location>
</feature>
<comment type="subcellular location">
    <subcellularLocation>
        <location evidence="1">Mitochondrion</location>
    </subcellularLocation>
</comment>
<keyword evidence="6" id="KW-1185">Reference proteome</keyword>
<organism evidence="5 6">
    <name type="scientific">Elsinoe ampelina</name>
    <dbReference type="NCBI Taxonomy" id="302913"/>
    <lineage>
        <taxon>Eukaryota</taxon>
        <taxon>Fungi</taxon>
        <taxon>Dikarya</taxon>
        <taxon>Ascomycota</taxon>
        <taxon>Pezizomycotina</taxon>
        <taxon>Dothideomycetes</taxon>
        <taxon>Dothideomycetidae</taxon>
        <taxon>Myriangiales</taxon>
        <taxon>Elsinoaceae</taxon>
        <taxon>Elsinoe</taxon>
    </lineage>
</organism>
<evidence type="ECO:0000256" key="2">
    <source>
        <dbReference type="ARBA" id="ARBA00023128"/>
    </source>
</evidence>
<dbReference type="Pfam" id="PF10937">
    <property type="entry name" value="Kgd4-YMR31"/>
    <property type="match status" value="1"/>
</dbReference>
<dbReference type="Proteomes" id="UP000799538">
    <property type="component" value="Unassembled WGS sequence"/>
</dbReference>
<dbReference type="PANTHER" id="PTHR31601:SF2">
    <property type="entry name" value="ALPHA-KETOGLUTARATE DEHYDROGENASE COMPONENT 4"/>
    <property type="match status" value="1"/>
</dbReference>